<gene>
    <name evidence="1" type="primary">Syne2_0</name>
    <name evidence="1" type="ORF">DASBRO_R07343</name>
</gene>
<sequence length="109" mass="12254">ELENQLTTKSKTLDELKQSLASNGSAEQTAEAQSLRIAELCEMKDSIVNQIAQLKASMQSVLDQWKAYDEIYAEVSLMTTRYLYCTDQCKPSGEETSLEALKKQVKTLQ</sequence>
<dbReference type="GO" id="GO:0048471">
    <property type="term" value="C:perinuclear region of cytoplasm"/>
    <property type="evidence" value="ECO:0007669"/>
    <property type="project" value="TreeGrafter"/>
</dbReference>
<name>A0A7K6HC81_9PASS</name>
<proteinExistence type="predicted"/>
<accession>A0A7K6HC81</accession>
<feature type="non-terminal residue" evidence="1">
    <location>
        <position position="109"/>
    </location>
</feature>
<dbReference type="AlphaFoldDB" id="A0A7K6HC81"/>
<dbReference type="Proteomes" id="UP000521322">
    <property type="component" value="Unassembled WGS sequence"/>
</dbReference>
<dbReference type="PANTHER" id="PTHR21524">
    <property type="entry name" value="SPECTRIN REPEAT CONTAINING NUCLEAR ENVELOPE PROTEIN 2"/>
    <property type="match status" value="1"/>
</dbReference>
<protein>
    <submittedName>
        <fullName evidence="1">SYNE2 protein</fullName>
    </submittedName>
</protein>
<dbReference type="GO" id="GO:0007097">
    <property type="term" value="P:nuclear migration"/>
    <property type="evidence" value="ECO:0007669"/>
    <property type="project" value="TreeGrafter"/>
</dbReference>
<evidence type="ECO:0000313" key="1">
    <source>
        <dbReference type="EMBL" id="NWV73014.1"/>
    </source>
</evidence>
<dbReference type="EMBL" id="VZRN01000243">
    <property type="protein sequence ID" value="NWV73014.1"/>
    <property type="molecule type" value="Genomic_DNA"/>
</dbReference>
<dbReference type="GO" id="GO:0006997">
    <property type="term" value="P:nucleus organization"/>
    <property type="evidence" value="ECO:0007669"/>
    <property type="project" value="TreeGrafter"/>
</dbReference>
<dbReference type="GO" id="GO:0019894">
    <property type="term" value="F:kinesin binding"/>
    <property type="evidence" value="ECO:0007669"/>
    <property type="project" value="TreeGrafter"/>
</dbReference>
<feature type="non-terminal residue" evidence="1">
    <location>
        <position position="1"/>
    </location>
</feature>
<evidence type="ECO:0000313" key="2">
    <source>
        <dbReference type="Proteomes" id="UP000521322"/>
    </source>
</evidence>
<reference evidence="1 2" key="1">
    <citation type="submission" date="2019-09" db="EMBL/GenBank/DDBJ databases">
        <title>Bird 10,000 Genomes (B10K) Project - Family phase.</title>
        <authorList>
            <person name="Zhang G."/>
        </authorList>
    </citation>
    <scope>NUCLEOTIDE SEQUENCE [LARGE SCALE GENOMIC DNA]</scope>
    <source>
        <strain evidence="1">B10K-DU-029-49</strain>
        <tissue evidence="1">Liver</tissue>
    </source>
</reference>
<keyword evidence="2" id="KW-1185">Reference proteome</keyword>
<dbReference type="GO" id="GO:0007010">
    <property type="term" value="P:cytoskeleton organization"/>
    <property type="evidence" value="ECO:0007669"/>
    <property type="project" value="TreeGrafter"/>
</dbReference>
<dbReference type="PANTHER" id="PTHR21524:SF5">
    <property type="entry name" value="SPECTRIN REPEAT CONTAINING NUCLEAR ENVELOPE PROTEIN 2"/>
    <property type="match status" value="1"/>
</dbReference>
<comment type="caution">
    <text evidence="1">The sequence shown here is derived from an EMBL/GenBank/DDBJ whole genome shotgun (WGS) entry which is preliminary data.</text>
</comment>
<dbReference type="GO" id="GO:0005635">
    <property type="term" value="C:nuclear envelope"/>
    <property type="evidence" value="ECO:0007669"/>
    <property type="project" value="TreeGrafter"/>
</dbReference>
<organism evidence="1 2">
    <name type="scientific">Dasyornis broadbenti</name>
    <name type="common">rufous bristle-bird</name>
    <dbReference type="NCBI Taxonomy" id="243059"/>
    <lineage>
        <taxon>Eukaryota</taxon>
        <taxon>Metazoa</taxon>
        <taxon>Chordata</taxon>
        <taxon>Craniata</taxon>
        <taxon>Vertebrata</taxon>
        <taxon>Euteleostomi</taxon>
        <taxon>Archelosauria</taxon>
        <taxon>Archosauria</taxon>
        <taxon>Dinosauria</taxon>
        <taxon>Saurischia</taxon>
        <taxon>Theropoda</taxon>
        <taxon>Coelurosauria</taxon>
        <taxon>Aves</taxon>
        <taxon>Neognathae</taxon>
        <taxon>Neoaves</taxon>
        <taxon>Telluraves</taxon>
        <taxon>Australaves</taxon>
        <taxon>Passeriformes</taxon>
        <taxon>Meliphagoidea</taxon>
        <taxon>Dasyornithidae</taxon>
        <taxon>Dasyornis</taxon>
    </lineage>
</organism>